<dbReference type="EMBL" id="CM026426">
    <property type="protein sequence ID" value="KAG0571550.1"/>
    <property type="molecule type" value="Genomic_DNA"/>
</dbReference>
<comment type="caution">
    <text evidence="1">The sequence shown here is derived from an EMBL/GenBank/DDBJ whole genome shotgun (WGS) entry which is preliminary data.</text>
</comment>
<keyword evidence="2" id="KW-1185">Reference proteome</keyword>
<protein>
    <submittedName>
        <fullName evidence="1">Uncharacterized protein</fullName>
    </submittedName>
</protein>
<organism evidence="1 2">
    <name type="scientific">Ceratodon purpureus</name>
    <name type="common">Fire moss</name>
    <name type="synonym">Dicranum purpureum</name>
    <dbReference type="NCBI Taxonomy" id="3225"/>
    <lineage>
        <taxon>Eukaryota</taxon>
        <taxon>Viridiplantae</taxon>
        <taxon>Streptophyta</taxon>
        <taxon>Embryophyta</taxon>
        <taxon>Bryophyta</taxon>
        <taxon>Bryophytina</taxon>
        <taxon>Bryopsida</taxon>
        <taxon>Dicranidae</taxon>
        <taxon>Pseudoditrichales</taxon>
        <taxon>Ditrichaceae</taxon>
        <taxon>Ceratodon</taxon>
    </lineage>
</organism>
<gene>
    <name evidence="1" type="ORF">KC19_VG021100</name>
</gene>
<reference evidence="1" key="1">
    <citation type="submission" date="2020-06" db="EMBL/GenBank/DDBJ databases">
        <title>WGS assembly of Ceratodon purpureus strain R40.</title>
        <authorList>
            <person name="Carey S.B."/>
            <person name="Jenkins J."/>
            <person name="Shu S."/>
            <person name="Lovell J.T."/>
            <person name="Sreedasyam A."/>
            <person name="Maumus F."/>
            <person name="Tiley G.P."/>
            <person name="Fernandez-Pozo N."/>
            <person name="Barry K."/>
            <person name="Chen C."/>
            <person name="Wang M."/>
            <person name="Lipzen A."/>
            <person name="Daum C."/>
            <person name="Saski C.A."/>
            <person name="Payton A.C."/>
            <person name="Mcbreen J.C."/>
            <person name="Conrad R.E."/>
            <person name="Kollar L.M."/>
            <person name="Olsson S."/>
            <person name="Huttunen S."/>
            <person name="Landis J.B."/>
            <person name="Wickett N.J."/>
            <person name="Johnson M.G."/>
            <person name="Rensing S.A."/>
            <person name="Grimwood J."/>
            <person name="Schmutz J."/>
            <person name="Mcdaniel S.F."/>
        </authorList>
    </citation>
    <scope>NUCLEOTIDE SEQUENCE</scope>
    <source>
        <strain evidence="1">R40</strain>
    </source>
</reference>
<evidence type="ECO:0000313" key="2">
    <source>
        <dbReference type="Proteomes" id="UP000822688"/>
    </source>
</evidence>
<proteinExistence type="predicted"/>
<sequence length="81" mass="8851">MPTLLHLTPNNCPSSKLQSQISLANPPTSHFACSVTSLTRNSDDRHGNELVYCCTRISDPASVFAVSLSNKGREMEDLVFV</sequence>
<evidence type="ECO:0000313" key="1">
    <source>
        <dbReference type="EMBL" id="KAG0571550.1"/>
    </source>
</evidence>
<name>A0A8T0HL49_CERPU</name>
<dbReference type="Proteomes" id="UP000822688">
    <property type="component" value="Chromosome V"/>
</dbReference>
<accession>A0A8T0HL49</accession>
<dbReference type="AlphaFoldDB" id="A0A8T0HL49"/>